<gene>
    <name evidence="1" type="ORF">GIV50</name>
</gene>
<reference evidence="1 2" key="1">
    <citation type="journal article" date="2005" name="J. Virol.">
        <title>Complete genome sequence of the grouper iridovirus and comparison of genomic organization with those of other iridoviruses.</title>
        <authorList>
            <person name="Tsai C.T."/>
            <person name="Ting J.W."/>
            <person name="Wu M.H."/>
            <person name="Wu M.F."/>
            <person name="Guo I.C."/>
            <person name="Chang C.Y."/>
        </authorList>
    </citation>
    <scope>NUCLEOTIDE SEQUENCE [LARGE SCALE GENOMIC DNA]</scope>
</reference>
<evidence type="ECO:0000313" key="1">
    <source>
        <dbReference type="EMBL" id="AAV91077.1"/>
    </source>
</evidence>
<proteinExistence type="predicted"/>
<sequence length="390" mass="45521">MADWLVSRMLRYPKGGILNTRPTMKLVELVRERVFPKNRGEVLIVTSSDKKDYWHCRGYNNVYTAAELGDKTPRMVPPYSFIWTEDSGVFVNMENLIQFLNFHDSPVVKWLCSPFLKPRVLRAFSNDQSYVPCLALPTPANEVVSYPADETEIFIMVLYAKMCGEIKHDNVDYYNSTHRHPEEAALWPEVILSKIMLAGPTERFFQNLLSATSKQEILELGLDINERELSLNEKTFKTALLNRFADYSFDQSQYLSEDYEISTMVDALRKRILEEPQRHLVLVERTSQLKYLRRKLPKNTPITLFRKFTPENPPSVIFLPMSNLSNNITSLELKRQLNALVLEKPSIKIVAFKSVNNAFLEMLDNCVYNMQEETYKLDKWNTYVSRRRMD</sequence>
<accession>Q5GAG6</accession>
<organism evidence="1 2">
    <name type="scientific">Grouper iridovirus</name>
    <dbReference type="NCBI Taxonomy" id="127569"/>
    <lineage>
        <taxon>Viruses</taxon>
        <taxon>Varidnaviria</taxon>
        <taxon>Bamfordvirae</taxon>
        <taxon>Nucleocytoviricota</taxon>
        <taxon>Megaviricetes</taxon>
        <taxon>Pimascovirales</taxon>
        <taxon>Pimascovirales incertae sedis</taxon>
        <taxon>Iridoviridae</taxon>
        <taxon>Alphairidovirinae</taxon>
        <taxon>Ranavirus</taxon>
        <taxon>Ranavirus epinephelus1</taxon>
        <taxon>Singapore grouper iridovirus</taxon>
    </lineage>
</organism>
<dbReference type="Proteomes" id="UP000102282">
    <property type="component" value="Genome"/>
</dbReference>
<dbReference type="EMBL" id="AY666015">
    <property type="protein sequence ID" value="AAV91077.1"/>
    <property type="molecule type" value="Genomic_DNA"/>
</dbReference>
<evidence type="ECO:0000313" key="2">
    <source>
        <dbReference type="Proteomes" id="UP000102282"/>
    </source>
</evidence>
<protein>
    <submittedName>
        <fullName evidence="1">Uncharacterized protein</fullName>
    </submittedName>
</protein>
<name>Q5GAG6_9VIRU</name>